<protein>
    <submittedName>
        <fullName evidence="2">Uncharacterized protein</fullName>
    </submittedName>
</protein>
<organism evidence="2 3">
    <name type="scientific">Gibberella intermedia</name>
    <name type="common">Bulb rot disease fungus</name>
    <name type="synonym">Fusarium proliferatum</name>
    <dbReference type="NCBI Taxonomy" id="948311"/>
    <lineage>
        <taxon>Eukaryota</taxon>
        <taxon>Fungi</taxon>
        <taxon>Dikarya</taxon>
        <taxon>Ascomycota</taxon>
        <taxon>Pezizomycotina</taxon>
        <taxon>Sordariomycetes</taxon>
        <taxon>Hypocreomycetidae</taxon>
        <taxon>Hypocreales</taxon>
        <taxon>Nectriaceae</taxon>
        <taxon>Fusarium</taxon>
        <taxon>Fusarium fujikuroi species complex</taxon>
    </lineage>
</organism>
<gene>
    <name evidence="2" type="ORF">BFJ72_g14658</name>
</gene>
<dbReference type="AlphaFoldDB" id="A0A420S0D2"/>
<comment type="caution">
    <text evidence="2">The sequence shown here is derived from an EMBL/GenBank/DDBJ whole genome shotgun (WGS) entry which is preliminary data.</text>
</comment>
<feature type="region of interest" description="Disordered" evidence="1">
    <location>
        <begin position="102"/>
        <end position="133"/>
    </location>
</feature>
<reference evidence="2 3" key="1">
    <citation type="journal article" date="2018" name="Sci. Rep.">
        <title>Characterisation of pathogen-specific regions and novel effector candidates in Fusarium oxysporum f. sp. cepae.</title>
        <authorList>
            <person name="Armitage A.D."/>
            <person name="Taylor A."/>
            <person name="Sobczyk M.K."/>
            <person name="Baxter L."/>
            <person name="Greenfield B.P."/>
            <person name="Bates H.J."/>
            <person name="Wilson F."/>
            <person name="Jackson A.C."/>
            <person name="Ott S."/>
            <person name="Harrison R.J."/>
            <person name="Clarkson J.P."/>
        </authorList>
    </citation>
    <scope>NUCLEOTIDE SEQUENCE [LARGE SCALE GENOMIC DNA]</scope>
    <source>
        <strain evidence="2 3">Fp_A8</strain>
    </source>
</reference>
<dbReference type="EMBL" id="MRDB01000118">
    <property type="protein sequence ID" value="RKL22730.1"/>
    <property type="molecule type" value="Genomic_DNA"/>
</dbReference>
<evidence type="ECO:0000256" key="1">
    <source>
        <dbReference type="SAM" id="MobiDB-lite"/>
    </source>
</evidence>
<proteinExistence type="predicted"/>
<evidence type="ECO:0000313" key="3">
    <source>
        <dbReference type="Proteomes" id="UP000283569"/>
    </source>
</evidence>
<sequence>MRGEFRRFGVAAKATAMTRSLCGTILCLRSADIVVRPASIPRDGRMESSLLGWRRGRNPPSRPAALSVAADAAQTTSMSASIAHPRRPRAFACSLLANRSDLSAASPPEAPLPRNVSYGAPERRASSRCASHA</sequence>
<dbReference type="Proteomes" id="UP000283569">
    <property type="component" value="Unassembled WGS sequence"/>
</dbReference>
<accession>A0A420S0D2</accession>
<name>A0A420S0D2_GIBIN</name>
<evidence type="ECO:0000313" key="2">
    <source>
        <dbReference type="EMBL" id="RKL22730.1"/>
    </source>
</evidence>